<dbReference type="HOGENOM" id="CLU_000604_1_22_11"/>
<dbReference type="eggNOG" id="COG1136">
    <property type="taxonomic scope" value="Bacteria"/>
</dbReference>
<dbReference type="InterPro" id="IPR027417">
    <property type="entry name" value="P-loop_NTPase"/>
</dbReference>
<dbReference type="SMART" id="SM00382">
    <property type="entry name" value="AAA"/>
    <property type="match status" value="1"/>
</dbReference>
<evidence type="ECO:0000259" key="4">
    <source>
        <dbReference type="PROSITE" id="PS50893"/>
    </source>
</evidence>
<evidence type="ECO:0000256" key="2">
    <source>
        <dbReference type="ARBA" id="ARBA00022741"/>
    </source>
</evidence>
<dbReference type="PANTHER" id="PTHR24220:SF685">
    <property type="entry name" value="ABC TRANSPORTER RELATED"/>
    <property type="match status" value="1"/>
</dbReference>
<gene>
    <name evidence="5" type="ORF">Strvi_5463</name>
</gene>
<dbReference type="AlphaFoldDB" id="G2P458"/>
<dbReference type="GO" id="GO:0016887">
    <property type="term" value="F:ATP hydrolysis activity"/>
    <property type="evidence" value="ECO:0007669"/>
    <property type="project" value="InterPro"/>
</dbReference>
<evidence type="ECO:0000313" key="5">
    <source>
        <dbReference type="EMBL" id="AEM84986.1"/>
    </source>
</evidence>
<dbReference type="GO" id="GO:0005524">
    <property type="term" value="F:ATP binding"/>
    <property type="evidence" value="ECO:0007669"/>
    <property type="project" value="UniProtKB-KW"/>
</dbReference>
<reference evidence="5" key="1">
    <citation type="submission" date="2011-08" db="EMBL/GenBank/DDBJ databases">
        <title>Complete sequence of chromosome of Streptomyces violaceusniger Tu 4113.</title>
        <authorList>
            <consortium name="US DOE Joint Genome Institute"/>
            <person name="Lucas S."/>
            <person name="Han J."/>
            <person name="Lapidus A."/>
            <person name="Cheng J.-F."/>
            <person name="Goodwin L."/>
            <person name="Pitluck S."/>
            <person name="Peters L."/>
            <person name="Ivanova N."/>
            <person name="Daligault H."/>
            <person name="Detter J.C."/>
            <person name="Han C."/>
            <person name="Tapia R."/>
            <person name="Land M."/>
            <person name="Hauser L."/>
            <person name="Kyrpides N."/>
            <person name="Ivanova N."/>
            <person name="Pagani I."/>
            <person name="Hagen A."/>
            <person name="Katz L."/>
            <person name="Fiedler H.-P."/>
            <person name="Keasling J."/>
            <person name="Fortman J."/>
            <person name="Woyke T."/>
        </authorList>
    </citation>
    <scope>NUCLEOTIDE SEQUENCE [LARGE SCALE GENOMIC DNA]</scope>
    <source>
        <strain evidence="5">Tu 4113</strain>
    </source>
</reference>
<dbReference type="CDD" id="cd03255">
    <property type="entry name" value="ABC_MJ0796_LolCDE_FtsE"/>
    <property type="match status" value="1"/>
</dbReference>
<protein>
    <submittedName>
        <fullName evidence="5">ABC transporter related protein</fullName>
    </submittedName>
</protein>
<dbReference type="Pfam" id="PF00005">
    <property type="entry name" value="ABC_tran"/>
    <property type="match status" value="1"/>
</dbReference>
<dbReference type="InterPro" id="IPR015854">
    <property type="entry name" value="ABC_transpr_LolD-like"/>
</dbReference>
<dbReference type="GO" id="GO:0098796">
    <property type="term" value="C:membrane protein complex"/>
    <property type="evidence" value="ECO:0007669"/>
    <property type="project" value="UniProtKB-ARBA"/>
</dbReference>
<dbReference type="PROSITE" id="PS00211">
    <property type="entry name" value="ABC_TRANSPORTER_1"/>
    <property type="match status" value="1"/>
</dbReference>
<dbReference type="PANTHER" id="PTHR24220">
    <property type="entry name" value="IMPORT ATP-BINDING PROTEIN"/>
    <property type="match status" value="1"/>
</dbReference>
<keyword evidence="2" id="KW-0547">Nucleotide-binding</keyword>
<evidence type="ECO:0000256" key="3">
    <source>
        <dbReference type="ARBA" id="ARBA00022840"/>
    </source>
</evidence>
<dbReference type="GO" id="GO:0022857">
    <property type="term" value="F:transmembrane transporter activity"/>
    <property type="evidence" value="ECO:0007669"/>
    <property type="project" value="TreeGrafter"/>
</dbReference>
<dbReference type="InterPro" id="IPR017871">
    <property type="entry name" value="ABC_transporter-like_CS"/>
</dbReference>
<dbReference type="InterPro" id="IPR003439">
    <property type="entry name" value="ABC_transporter-like_ATP-bd"/>
</dbReference>
<dbReference type="GO" id="GO:0005886">
    <property type="term" value="C:plasma membrane"/>
    <property type="evidence" value="ECO:0007669"/>
    <property type="project" value="TreeGrafter"/>
</dbReference>
<evidence type="ECO:0000256" key="1">
    <source>
        <dbReference type="ARBA" id="ARBA00022448"/>
    </source>
</evidence>
<organism evidence="5 6">
    <name type="scientific">Streptomyces violaceusniger (strain Tu 4113)</name>
    <dbReference type="NCBI Taxonomy" id="653045"/>
    <lineage>
        <taxon>Bacteria</taxon>
        <taxon>Bacillati</taxon>
        <taxon>Actinomycetota</taxon>
        <taxon>Actinomycetes</taxon>
        <taxon>Kitasatosporales</taxon>
        <taxon>Streptomycetaceae</taxon>
        <taxon>Streptomyces</taxon>
        <taxon>Streptomyces violaceusniger group</taxon>
    </lineage>
</organism>
<dbReference type="KEGG" id="svl:Strvi_5463"/>
<keyword evidence="1" id="KW-0813">Transport</keyword>
<keyword evidence="3" id="KW-0067">ATP-binding</keyword>
<name>G2P458_STRV4</name>
<accession>G2P458</accession>
<dbReference type="FunFam" id="3.40.50.300:FF:000032">
    <property type="entry name" value="Export ABC transporter ATP-binding protein"/>
    <property type="match status" value="1"/>
</dbReference>
<keyword evidence="6" id="KW-1185">Reference proteome</keyword>
<evidence type="ECO:0000313" key="6">
    <source>
        <dbReference type="Proteomes" id="UP000008703"/>
    </source>
</evidence>
<sequence length="293" mass="31209">MFGGSAGGWLSGRLMDVAISGDTLCHEGQSTERPPRIGMHANLPPSAPEIYAAHATDLTKVYGTGDTRVVALDTVTVGFVRSQFTAIMGPSGSGKSTLMHCVAGLDSLSFGSVRLGDTEIGSLNDRQLTRLRRDRIGFVFQAFNLLPTLSAVENITLPMDIAGRKPEQAWLESIIRTVGLADRLDHRPGQLSGGQQQRVAVARALAGRPDIVFADEPTGNLDSRSGAEILEFLRGSTSALGQTVVMVTHDPVAASYADRVVFLADGRIVDELHAPTAEAVLERMGHLTPAQRA</sequence>
<dbReference type="PROSITE" id="PS50893">
    <property type="entry name" value="ABC_TRANSPORTER_2"/>
    <property type="match status" value="1"/>
</dbReference>
<proteinExistence type="predicted"/>
<dbReference type="Proteomes" id="UP000008703">
    <property type="component" value="Chromosome"/>
</dbReference>
<dbReference type="InterPro" id="IPR017911">
    <property type="entry name" value="MacB-like_ATP-bd"/>
</dbReference>
<dbReference type="Gene3D" id="3.40.50.300">
    <property type="entry name" value="P-loop containing nucleotide triphosphate hydrolases"/>
    <property type="match status" value="1"/>
</dbReference>
<feature type="domain" description="ABC transporter" evidence="4">
    <location>
        <begin position="53"/>
        <end position="290"/>
    </location>
</feature>
<dbReference type="InterPro" id="IPR003593">
    <property type="entry name" value="AAA+_ATPase"/>
</dbReference>
<dbReference type="SUPFAM" id="SSF52540">
    <property type="entry name" value="P-loop containing nucleoside triphosphate hydrolases"/>
    <property type="match status" value="1"/>
</dbReference>
<dbReference type="EMBL" id="CP002994">
    <property type="protein sequence ID" value="AEM84986.1"/>
    <property type="molecule type" value="Genomic_DNA"/>
</dbReference>